<dbReference type="CTD" id="54777"/>
<keyword evidence="4" id="KW-0282">Flagellum</keyword>
<dbReference type="PANTHER" id="PTHR15977:SF15">
    <property type="entry name" value="CILIA- AND FLAGELLA-ASSOCIATED PROTEIN 46"/>
    <property type="match status" value="1"/>
</dbReference>
<reference evidence="4" key="3">
    <citation type="submission" date="2025-04" db="UniProtKB">
        <authorList>
            <consortium name="RefSeq"/>
        </authorList>
    </citation>
    <scope>IDENTIFICATION</scope>
    <source>
        <strain evidence="4">Nigerian</strain>
        <tissue evidence="4">Liver and blood</tissue>
    </source>
</reference>
<dbReference type="OMA" id="EEFWYNS"/>
<protein>
    <submittedName>
        <fullName evidence="2">Cilia and flagella-associated protein 46</fullName>
    </submittedName>
    <submittedName>
        <fullName evidence="4">Cilia- and flagella-associated protein 46 isoform X1</fullName>
    </submittedName>
</protein>
<dbReference type="Pfam" id="PF25439">
    <property type="entry name" value="TPR_CFAP46_N"/>
    <property type="match status" value="1"/>
</dbReference>
<keyword evidence="4" id="KW-0966">Cell projection</keyword>
<evidence type="ECO:0000313" key="3">
    <source>
        <dbReference type="Proteomes" id="UP000008143"/>
    </source>
</evidence>
<keyword evidence="4" id="KW-0969">Cilium</keyword>
<dbReference type="InterPro" id="IPR011990">
    <property type="entry name" value="TPR-like_helical_dom_sf"/>
</dbReference>
<evidence type="ECO:0000313" key="2">
    <source>
        <dbReference type="Ensembl" id="ENSXETP00000060478"/>
    </source>
</evidence>
<dbReference type="Proteomes" id="UP000008143">
    <property type="component" value="Chromosome 7"/>
</dbReference>
<name>A0A6I8PX71_XENTR</name>
<dbReference type="PANTHER" id="PTHR15977">
    <property type="entry name" value="CILIA- AND FLAGELLA-ASSOCIATED PROTEIN 46"/>
    <property type="match status" value="1"/>
</dbReference>
<dbReference type="InterPro" id="IPR057466">
    <property type="entry name" value="CFAP46_TPR"/>
</dbReference>
<feature type="compositionally biased region" description="Basic and acidic residues" evidence="1">
    <location>
        <begin position="2358"/>
        <end position="2381"/>
    </location>
</feature>
<feature type="compositionally biased region" description="Basic and acidic residues" evidence="1">
    <location>
        <begin position="1119"/>
        <end position="1129"/>
    </location>
</feature>
<reference evidence="2" key="2">
    <citation type="submission" date="2020-05" db="UniProtKB">
        <authorList>
            <consortium name="Ensembl"/>
        </authorList>
    </citation>
    <scope>IDENTIFICATION</scope>
</reference>
<dbReference type="Xenbase" id="XB-GENE-988858">
    <property type="gene designation" value="cfap46"/>
</dbReference>
<gene>
    <name evidence="2 4 5" type="primary">cfap46</name>
</gene>
<dbReference type="RefSeq" id="XP_031761820.1">
    <property type="nucleotide sequence ID" value="XM_031905960.1"/>
</dbReference>
<dbReference type="GeneID" id="779495"/>
<evidence type="ECO:0000313" key="5">
    <source>
        <dbReference type="Xenbase" id="XB-GENE-988858"/>
    </source>
</evidence>
<dbReference type="KEGG" id="xtr:779495"/>
<feature type="region of interest" description="Disordered" evidence="1">
    <location>
        <begin position="1393"/>
        <end position="1429"/>
    </location>
</feature>
<feature type="region of interest" description="Disordered" evidence="1">
    <location>
        <begin position="2358"/>
        <end position="2385"/>
    </location>
</feature>
<feature type="region of interest" description="Disordered" evidence="1">
    <location>
        <begin position="1282"/>
        <end position="1307"/>
    </location>
</feature>
<feature type="compositionally biased region" description="Basic and acidic residues" evidence="1">
    <location>
        <begin position="1403"/>
        <end position="1420"/>
    </location>
</feature>
<feature type="region of interest" description="Disordered" evidence="1">
    <location>
        <begin position="1109"/>
        <end position="1129"/>
    </location>
</feature>
<proteinExistence type="predicted"/>
<dbReference type="GO" id="GO:0035082">
    <property type="term" value="P:axoneme assembly"/>
    <property type="evidence" value="ECO:0007669"/>
    <property type="project" value="InterPro"/>
</dbReference>
<dbReference type="OrthoDB" id="68437at2759"/>
<organism evidence="2">
    <name type="scientific">Xenopus tropicalis</name>
    <name type="common">Western clawed frog</name>
    <name type="synonym">Silurana tropicalis</name>
    <dbReference type="NCBI Taxonomy" id="8364"/>
    <lineage>
        <taxon>Eukaryota</taxon>
        <taxon>Metazoa</taxon>
        <taxon>Chordata</taxon>
        <taxon>Craniata</taxon>
        <taxon>Vertebrata</taxon>
        <taxon>Euteleostomi</taxon>
        <taxon>Amphibia</taxon>
        <taxon>Batrachia</taxon>
        <taxon>Anura</taxon>
        <taxon>Pipoidea</taxon>
        <taxon>Pipidae</taxon>
        <taxon>Xenopodinae</taxon>
        <taxon>Xenopus</taxon>
        <taxon>Silurana</taxon>
    </lineage>
</organism>
<dbReference type="GeneTree" id="ENSGT00570000079216"/>
<dbReference type="Ensembl" id="ENSXETT00000062364">
    <property type="protein sequence ID" value="ENSXETP00000060478"/>
    <property type="gene ID" value="ENSXETG00000014784"/>
</dbReference>
<sequence length="2633" mass="296984">MDFIIREHLTAAENQQDTKALLKAYRLIKSASAAKATDARESFSPDLYVLCAEQALQLGCLAESKDCLQLYFRNNPPQNQFFGRAYLCKAQLHIPQSAKDLDQLEKSVVYYLKAIGFGKQQQRYYFLVFNASVIYWQMVQPFLKSGSRHLLIPSLSSVVKALDEIDERDHTWRAQLMIELLECLLDAQKMKEAADFASGAAEYIKKNVPSKYPDLFAKMVQHKLIDSAKAAKETKGCATLAVILKIQKLKSLQTESTTTKDILASLEEIYNLLTSAEKNMSIPKKSCLLVELAHLSLELKCTQLATSCIKNLQKSDIGEPGMQIVLECLQCELEAHNLGTKIALYKKGVVETQLKLIRRLETSLLDANRLANPSTIQTVCTTLWNLCLPLLQHNLRKHVRKPLVSISESLEEIDSLLTVLRCQIHLEVAQIEEDEDRIESAIKHVEKALIFDDGAAYQNYLKSYLHRLQLRAMLYSTPEGLEDRATMIIEQAKQVSPMDSVRKKRSLLVNAGLCLAPDVFQMVLDSENEAKVSTGKGNKGQISYLCMKAQHHAKCVQKTEGHLKRIEDKNAAERVRLWADLAKVARKQEVWDVCRAACRFCLLYDDGRWNIQKKDTLRKNASTANSMDEGKGLGLEGELSNAKAAFTNERALLRTLAEIRFINAEATIHLLKSENCKLNEPPIPPEDTRMHPVGYTAVNPEDNPDWIVYRDWISELSRYATENFLQAAELGVELHEGWITHNAAVYILNYNKHLISTERLSELTDALHKLLTALKKTGHNGNTVLLAMLSNALAKGLILRWIPGSAASPKDASIHSAKVKKAPGKGSEKSVHVMSIDPIGLPDIKLALEVCEYVLDLTNGRMPEEMVPISVQQQILATWVKSKQLLQQQIGPKLGTEEEESNEGQNLMTRVVIAIEMHSCNGLGLMDFSVPSLSQVFDMTCLCHWADPFVELQLLTRLAHFAYKAREPDLALRSTQRALELETKIQKRGMHSSVLEHEMFSMAACVQGQSIMDNLAGKKHLRMSAIKAFQLSARFAGEAGSLPLALQAARHFWNACYPLTKSSKEREPLKEATMCVIKALTDAESRKKQPTEAITRSYMWPTMDATDHSADDLEPLGDSSRHEDSSDEEQKIRASLYELLFNMYADKDEWEAGLRVLDEAIQVLPRTKHRLVIFKHRLLVKARLGHNFFMDIQKFKDENEDYLAYIWHHVSLTSTDTSEQLACYLNAIDVLQKAETQWQKVEYLLELAEWMYCKQFPVSHALNLLDWAVDILLQMRFNTNTEEDKSHKGKTRPSRNAARAKDQRRAENVKVVEAKAEDGEVEESRCKSIEDLRNVRQLEALARAHIIMAVIGGHSSPLHKQHCLMACTYIMRIWKVSLPAAATFIKALPKLTTPSQKQPSASSRKEKSKKEAPEAAVIKEKTKKKGPVDALPSNTEEWAGYDCPDEIRDAFKQDTSCHVINRSTIGKPTYILYYLDLLIKELLSISFTHLTLPILQLAEVIAHDVVESSSLSDLYHLRISQICTDLGLCQAATYHEKAVGNIFITEQEQISCRQELLQSKKKKMNGNQMEQSSGGKEKILRLHQDGKEISGMSLPYLWMEKADVLIQLGYFQPARLLLSEAYKAFQETGDKHDLSKCLYLLSVLANSERNHGQAQALLMEIQHIERTAELWYRTTISMTEAVLGENKDGKEKQACKILETAMTALNAMLQKQSNREAEYGLIIASLHVRKLSIDQQEAENLMNSGTAPFSHVTVKMLEICDEMRQIENDLLRYGHKEKRAEVMMEHSDVLRILASSVKDEEHKHRYLLDAYFTAESAINLQEEILFNIQSLFPNETVAISLPAARKLASMKLRFTELSLEIIQLLSTEQRKKLQEDKRKGRLCVAVEEFIRSTPDYNSIEQEWKSLERTVASTALSQLANMLALAAGCAELKAKCLYLTGKCLYLLSVKVDPLGPNMYWNENILAASNIYSAMQDCSDCKQPTEEQQVKKAAELKQKRAAAQMFLTQATEILLQSLNVSMNNNLLSTLSAASLQLCSCLGVFDPVSAGQFLALHQSSATSIIMKNMLSMATHNTSNSQFAALLNLQQLLQKRGNTMSTLQRSIENRLSATSTVWENLHINMQFFKIFNELPSNFTVIVLQHSEDRSFLYGAVLEKPKANPGPKGKTNQQPQQKVQAKVVRCAVSSQKFLNLAAKMELFKQDMMQSLLKKENQQSSHRQRDLFEQIKGANKDPEMIKACSTEDDCEKETASAFHDIVNALEDYLNPVLHSLELTCIRQPSPVLSPAGSVRAKSRDKEEKPTTTSSASVDTGECIVLLADTFLMEFPLEALGVFKEDGISSISRDFSLQLLFNRLHREQTAEGEMKRDGRSSKGPRQKMEQKKNTKTASINRILPAGCIPVDTHNFKYIVDPYNEAQEPEAFSPSFKMNEIFAKYGQFTPHWEGIIGSSHIPSHAEWEKLTTDCSAFLFYGMERFLAHILSDKFLALNLKECQLMILLDLVRTSESFARQSKVDVQKRATSLTLERPVETALLLSATGIRSVMLNQWHTTLEKNAKRLDCLAENLLATGKTTGQSVHSLRRLQWNSNLLNDEGDNIKPDDGEEEILMREPVSKPPAWDPSVFSYVLYGLPNMVVM</sequence>
<dbReference type="InterPro" id="IPR039586">
    <property type="entry name" value="CFAP46"/>
</dbReference>
<dbReference type="Bgee" id="ENSXETG00000014784">
    <property type="expression patterns" value="Expressed in testis and 2 other cell types or tissues"/>
</dbReference>
<dbReference type="GO" id="GO:0060294">
    <property type="term" value="P:cilium movement involved in cell motility"/>
    <property type="evidence" value="ECO:0007669"/>
    <property type="project" value="InterPro"/>
</dbReference>
<feature type="region of interest" description="Disordered" evidence="1">
    <location>
        <begin position="2282"/>
        <end position="2305"/>
    </location>
</feature>
<accession>A0A6I8PX71</accession>
<evidence type="ECO:0000256" key="1">
    <source>
        <dbReference type="SAM" id="MobiDB-lite"/>
    </source>
</evidence>
<dbReference type="SUPFAM" id="SSF48452">
    <property type="entry name" value="TPR-like"/>
    <property type="match status" value="1"/>
</dbReference>
<keyword evidence="3" id="KW-1185">Reference proteome</keyword>
<evidence type="ECO:0000313" key="4">
    <source>
        <dbReference type="RefSeq" id="XP_031761820.1"/>
    </source>
</evidence>
<dbReference type="AGR" id="Xenbase:XB-GENE-988858"/>
<reference evidence="2" key="1">
    <citation type="journal article" date="2010" name="Science">
        <title>The genome of the Western clawed frog Xenopus tropicalis.</title>
        <authorList>
            <person name="Hellsten U."/>
            <person name="Harland R.M."/>
            <person name="Gilchrist M.J."/>
            <person name="Hendrix D."/>
            <person name="Jurka J."/>
            <person name="Kapitonov V."/>
            <person name="Ovcharenko I."/>
            <person name="Putnam N.H."/>
            <person name="Shu S."/>
            <person name="Taher L."/>
            <person name="Blitz I.L."/>
            <person name="Blumberg B."/>
            <person name="Dichmann D.S."/>
            <person name="Dubchak I."/>
            <person name="Amaya E."/>
            <person name="Detter J.C."/>
            <person name="Fletcher R."/>
            <person name="Gerhard D.S."/>
            <person name="Goodstein D."/>
            <person name="Graves T."/>
            <person name="Grigoriev I.V."/>
            <person name="Grimwood J."/>
            <person name="Kawashima T."/>
            <person name="Lindquist E."/>
            <person name="Lucas S.M."/>
            <person name="Mead P.E."/>
            <person name="Mitros T."/>
            <person name="Ogino H."/>
            <person name="Ohta Y."/>
            <person name="Poliakov A.V."/>
            <person name="Pollet N."/>
            <person name="Robert J."/>
            <person name="Salamov A."/>
            <person name="Sater A.K."/>
            <person name="Schmutz J."/>
            <person name="Terry A."/>
            <person name="Vize P.D."/>
            <person name="Warren W.C."/>
            <person name="Wells D."/>
            <person name="Wills A."/>
            <person name="Wilson R.K."/>
            <person name="Zimmerman L.B."/>
            <person name="Zorn A.M."/>
            <person name="Grainger R."/>
            <person name="Grammer T."/>
            <person name="Khokha M.K."/>
            <person name="Richardson P.M."/>
            <person name="Rokhsar D.S."/>
        </authorList>
    </citation>
    <scope>NUCLEOTIDE SEQUENCE [LARGE SCALE GENOMIC DNA]</scope>
    <source>
        <strain evidence="2">Nigerian</strain>
    </source>
</reference>